<dbReference type="GO" id="GO:0005886">
    <property type="term" value="C:plasma membrane"/>
    <property type="evidence" value="ECO:0007669"/>
    <property type="project" value="UniProtKB-SubCell"/>
</dbReference>
<evidence type="ECO:0000256" key="7">
    <source>
        <dbReference type="ARBA" id="ARBA00022777"/>
    </source>
</evidence>
<comment type="subcellular location">
    <subcellularLocation>
        <location evidence="3">Cell membrane</location>
    </subcellularLocation>
</comment>
<dbReference type="FunFam" id="3.30.565.10:FF:000006">
    <property type="entry name" value="Sensor histidine kinase WalK"/>
    <property type="match status" value="1"/>
</dbReference>
<dbReference type="InterPro" id="IPR036097">
    <property type="entry name" value="HisK_dim/P_sf"/>
</dbReference>
<feature type="transmembrane region" description="Helical" evidence="10">
    <location>
        <begin position="139"/>
        <end position="156"/>
    </location>
</feature>
<reference evidence="12 13" key="1">
    <citation type="submission" date="2018-09" db="EMBL/GenBank/DDBJ databases">
        <title>Novel species of Arthrobacter.</title>
        <authorList>
            <person name="Liu Q."/>
            <person name="Xin Y.-H."/>
        </authorList>
    </citation>
    <scope>NUCLEOTIDE SEQUENCE [LARGE SCALE GENOMIC DNA]</scope>
    <source>
        <strain evidence="12 13">Hz2</strain>
    </source>
</reference>
<keyword evidence="7 12" id="KW-0418">Kinase</keyword>
<dbReference type="CDD" id="cd00075">
    <property type="entry name" value="HATPase"/>
    <property type="match status" value="1"/>
</dbReference>
<comment type="caution">
    <text evidence="12">The sequence shown here is derived from an EMBL/GenBank/DDBJ whole genome shotgun (WGS) entry which is preliminary data.</text>
</comment>
<keyword evidence="10" id="KW-1133">Transmembrane helix</keyword>
<evidence type="ECO:0000256" key="1">
    <source>
        <dbReference type="ARBA" id="ARBA00000085"/>
    </source>
</evidence>
<dbReference type="OrthoDB" id="9757990at2"/>
<dbReference type="Pfam" id="PF02518">
    <property type="entry name" value="HATPase_c"/>
    <property type="match status" value="1"/>
</dbReference>
<evidence type="ECO:0000256" key="10">
    <source>
        <dbReference type="SAM" id="Phobius"/>
    </source>
</evidence>
<dbReference type="PANTHER" id="PTHR43047:SF72">
    <property type="entry name" value="OSMOSENSING HISTIDINE PROTEIN KINASE SLN1"/>
    <property type="match status" value="1"/>
</dbReference>
<dbReference type="InterPro" id="IPR005467">
    <property type="entry name" value="His_kinase_dom"/>
</dbReference>
<dbReference type="AlphaFoldDB" id="A0A3A5M9K2"/>
<dbReference type="Gene3D" id="3.30.565.10">
    <property type="entry name" value="Histidine kinase-like ATPase, C-terminal domain"/>
    <property type="match status" value="1"/>
</dbReference>
<feature type="domain" description="Histidine kinase" evidence="11">
    <location>
        <begin position="316"/>
        <end position="529"/>
    </location>
</feature>
<name>A0A3A5M9K2_9MICC</name>
<dbReference type="SMART" id="SM00387">
    <property type="entry name" value="HATPase_c"/>
    <property type="match status" value="1"/>
</dbReference>
<evidence type="ECO:0000313" key="12">
    <source>
        <dbReference type="EMBL" id="RJT83475.1"/>
    </source>
</evidence>
<dbReference type="Gene3D" id="3.30.450.20">
    <property type="entry name" value="PAS domain"/>
    <property type="match status" value="1"/>
</dbReference>
<dbReference type="InterPro" id="IPR004358">
    <property type="entry name" value="Sig_transdc_His_kin-like_C"/>
</dbReference>
<dbReference type="SUPFAM" id="SSF47384">
    <property type="entry name" value="Homodimeric domain of signal transducing histidine kinase"/>
    <property type="match status" value="1"/>
</dbReference>
<protein>
    <recommendedName>
        <fullName evidence="4">histidine kinase</fullName>
        <ecNumber evidence="4">2.7.13.3</ecNumber>
    </recommendedName>
</protein>
<proteinExistence type="predicted"/>
<dbReference type="PANTHER" id="PTHR43047">
    <property type="entry name" value="TWO-COMPONENT HISTIDINE PROTEIN KINASE"/>
    <property type="match status" value="1"/>
</dbReference>
<dbReference type="PRINTS" id="PR00344">
    <property type="entry name" value="BCTRLSENSOR"/>
</dbReference>
<keyword evidence="8" id="KW-0902">Two-component regulatory system</keyword>
<keyword evidence="13" id="KW-1185">Reference proteome</keyword>
<evidence type="ECO:0000256" key="9">
    <source>
        <dbReference type="ARBA" id="ARBA00023136"/>
    </source>
</evidence>
<feature type="transmembrane region" description="Helical" evidence="10">
    <location>
        <begin position="107"/>
        <end position="127"/>
    </location>
</feature>
<dbReference type="PROSITE" id="PS50109">
    <property type="entry name" value="HIS_KIN"/>
    <property type="match status" value="1"/>
</dbReference>
<keyword evidence="5" id="KW-0597">Phosphoprotein</keyword>
<dbReference type="GO" id="GO:0009927">
    <property type="term" value="F:histidine phosphotransfer kinase activity"/>
    <property type="evidence" value="ECO:0007669"/>
    <property type="project" value="TreeGrafter"/>
</dbReference>
<dbReference type="SUPFAM" id="SSF55874">
    <property type="entry name" value="ATPase domain of HSP90 chaperone/DNA topoisomerase II/histidine kinase"/>
    <property type="match status" value="1"/>
</dbReference>
<dbReference type="EC" id="2.7.13.3" evidence="4"/>
<feature type="transmembrane region" description="Helical" evidence="10">
    <location>
        <begin position="35"/>
        <end position="52"/>
    </location>
</feature>
<comment type="cofactor">
    <cofactor evidence="2">
        <name>a divalent metal cation</name>
        <dbReference type="ChEBI" id="CHEBI:60240"/>
    </cofactor>
</comment>
<evidence type="ECO:0000313" key="13">
    <source>
        <dbReference type="Proteomes" id="UP000272560"/>
    </source>
</evidence>
<evidence type="ECO:0000256" key="5">
    <source>
        <dbReference type="ARBA" id="ARBA00022553"/>
    </source>
</evidence>
<dbReference type="FunFam" id="1.10.287.130:FF:000001">
    <property type="entry name" value="Two-component sensor histidine kinase"/>
    <property type="match status" value="1"/>
</dbReference>
<dbReference type="GO" id="GO:0000155">
    <property type="term" value="F:phosphorelay sensor kinase activity"/>
    <property type="evidence" value="ECO:0007669"/>
    <property type="project" value="InterPro"/>
</dbReference>
<keyword evidence="10" id="KW-0812">Transmembrane</keyword>
<dbReference type="InterPro" id="IPR003661">
    <property type="entry name" value="HisK_dim/P_dom"/>
</dbReference>
<gene>
    <name evidence="12" type="ORF">D6T63_01155</name>
</gene>
<dbReference type="InterPro" id="IPR003594">
    <property type="entry name" value="HATPase_dom"/>
</dbReference>
<dbReference type="InterPro" id="IPR036890">
    <property type="entry name" value="HATPase_C_sf"/>
</dbReference>
<evidence type="ECO:0000259" key="11">
    <source>
        <dbReference type="PROSITE" id="PS50109"/>
    </source>
</evidence>
<accession>A0A3A5M9K2</accession>
<keyword evidence="9 10" id="KW-0472">Membrane</keyword>
<dbReference type="Pfam" id="PF00512">
    <property type="entry name" value="HisKA"/>
    <property type="match status" value="1"/>
</dbReference>
<dbReference type="CDD" id="cd00082">
    <property type="entry name" value="HisKA"/>
    <property type="match status" value="1"/>
</dbReference>
<organism evidence="12 13">
    <name type="scientific">Arthrobacter cheniae</name>
    <dbReference type="NCBI Taxonomy" id="1258888"/>
    <lineage>
        <taxon>Bacteria</taxon>
        <taxon>Bacillati</taxon>
        <taxon>Actinomycetota</taxon>
        <taxon>Actinomycetes</taxon>
        <taxon>Micrococcales</taxon>
        <taxon>Micrococcaceae</taxon>
        <taxon>Arthrobacter</taxon>
    </lineage>
</organism>
<evidence type="ECO:0000256" key="6">
    <source>
        <dbReference type="ARBA" id="ARBA00022679"/>
    </source>
</evidence>
<evidence type="ECO:0000256" key="2">
    <source>
        <dbReference type="ARBA" id="ARBA00001968"/>
    </source>
</evidence>
<dbReference type="EMBL" id="QZVT01000001">
    <property type="protein sequence ID" value="RJT83475.1"/>
    <property type="molecule type" value="Genomic_DNA"/>
</dbReference>
<comment type="catalytic activity">
    <reaction evidence="1">
        <text>ATP + protein L-histidine = ADP + protein N-phospho-L-histidine.</text>
        <dbReference type="EC" id="2.7.13.3"/>
    </reaction>
</comment>
<keyword evidence="6" id="KW-0808">Transferase</keyword>
<evidence type="ECO:0000256" key="8">
    <source>
        <dbReference type="ARBA" id="ARBA00023012"/>
    </source>
</evidence>
<dbReference type="GO" id="GO:0005509">
    <property type="term" value="F:calcium ion binding"/>
    <property type="evidence" value="ECO:0007669"/>
    <property type="project" value="UniProtKB-ARBA"/>
</dbReference>
<dbReference type="SMART" id="SM00388">
    <property type="entry name" value="HisKA"/>
    <property type="match status" value="1"/>
</dbReference>
<dbReference type="Proteomes" id="UP000272560">
    <property type="component" value="Unassembled WGS sequence"/>
</dbReference>
<evidence type="ECO:0000256" key="3">
    <source>
        <dbReference type="ARBA" id="ARBA00004236"/>
    </source>
</evidence>
<sequence>MRARVVLSQLPLSLTVVLVLVGGLFHPDLFESQPFMIGVGLHAVLLALCFIVPWDRLPYASFLIIPLLDFIPIGLMRHGAGTVITGVGLLTVFPVIWLAASGLYPRAALATGFLASLGIVWVPLFVADAAVNSQSLTQSFLLPFIMLAIGITIRVMTASMMAQQAVVEEKDHTLQKLLEESARRERLLETVVNSVDIGLIALDEAGRPVLTNRKLEQFRALAGGSADTSEADLRIFQQDGSSVTPAARRPTRRAADGQVFSDYLLWWGDLSNQRVLSTSSRLMTNQAGTREGSVVTFNDVTELVRALNAKDEFVATVSHELRTPLTAIRGYLELLTSMPDLEPEVASGLEVVSRNSERLHKLVVDLLATAEGPPEITPAPTNFSDLVGRRVATAEERNNNPLVHFENHTAPDLVALCDAPRIGQVLDNLLSNAIKYSPGGGRVTVSAAEVDGEVECSVTDQGSGMSAEELRGVFSKFFRTSAARNAAIPGVGLGLAISKAIVERHGGTITCRSVEGQGSTFTFRLPLAHADQDLQTQES</sequence>
<feature type="transmembrane region" description="Helical" evidence="10">
    <location>
        <begin position="82"/>
        <end position="100"/>
    </location>
</feature>
<evidence type="ECO:0000256" key="4">
    <source>
        <dbReference type="ARBA" id="ARBA00012438"/>
    </source>
</evidence>
<dbReference type="Gene3D" id="1.10.287.130">
    <property type="match status" value="1"/>
</dbReference>